<evidence type="ECO:0000313" key="3">
    <source>
        <dbReference type="Proteomes" id="UP001168972"/>
    </source>
</evidence>
<protein>
    <submittedName>
        <fullName evidence="2">Uncharacterized protein</fullName>
    </submittedName>
</protein>
<organism evidence="2 3">
    <name type="scientific">Microctonus hyperodae</name>
    <name type="common">Parasitoid wasp</name>
    <dbReference type="NCBI Taxonomy" id="165561"/>
    <lineage>
        <taxon>Eukaryota</taxon>
        <taxon>Metazoa</taxon>
        <taxon>Ecdysozoa</taxon>
        <taxon>Arthropoda</taxon>
        <taxon>Hexapoda</taxon>
        <taxon>Insecta</taxon>
        <taxon>Pterygota</taxon>
        <taxon>Neoptera</taxon>
        <taxon>Endopterygota</taxon>
        <taxon>Hymenoptera</taxon>
        <taxon>Apocrita</taxon>
        <taxon>Ichneumonoidea</taxon>
        <taxon>Braconidae</taxon>
        <taxon>Euphorinae</taxon>
        <taxon>Microctonus</taxon>
    </lineage>
</organism>
<feature type="chain" id="PRO_5041296159" evidence="1">
    <location>
        <begin position="27"/>
        <end position="133"/>
    </location>
</feature>
<sequence length="133" mass="14576">MFHKVQVICCILVMLATVIKMGLGEADRGECTCGGFTDLGDLSKIILEQTLPGRLVSCDENGAEDCRKKCNRMVKVVPVNVAVEIFCSKLNDTINILEMHLFAKICETNDWTAAGYKTPKPICCKNGKSVSCE</sequence>
<comment type="caution">
    <text evidence="2">The sequence shown here is derived from an EMBL/GenBank/DDBJ whole genome shotgun (WGS) entry which is preliminary data.</text>
</comment>
<proteinExistence type="predicted"/>
<dbReference type="AlphaFoldDB" id="A0AA39F649"/>
<keyword evidence="3" id="KW-1185">Reference proteome</keyword>
<keyword evidence="1" id="KW-0732">Signal</keyword>
<reference evidence="2" key="2">
    <citation type="submission" date="2023-03" db="EMBL/GenBank/DDBJ databases">
        <authorList>
            <person name="Inwood S.N."/>
            <person name="Skelly J.G."/>
            <person name="Guhlin J."/>
            <person name="Harrop T.W.R."/>
            <person name="Goldson S.G."/>
            <person name="Dearden P.K."/>
        </authorList>
    </citation>
    <scope>NUCLEOTIDE SEQUENCE</scope>
    <source>
        <strain evidence="2">Lincoln</strain>
        <tissue evidence="2">Whole body</tissue>
    </source>
</reference>
<evidence type="ECO:0000256" key="1">
    <source>
        <dbReference type="SAM" id="SignalP"/>
    </source>
</evidence>
<feature type="signal peptide" evidence="1">
    <location>
        <begin position="1"/>
        <end position="26"/>
    </location>
</feature>
<dbReference type="Proteomes" id="UP001168972">
    <property type="component" value="Unassembled WGS sequence"/>
</dbReference>
<gene>
    <name evidence="2" type="ORF">PV327_007247</name>
</gene>
<evidence type="ECO:0000313" key="2">
    <source>
        <dbReference type="EMBL" id="KAK0163579.1"/>
    </source>
</evidence>
<name>A0AA39F649_MICHY</name>
<dbReference type="EMBL" id="JAQQBR010001833">
    <property type="protein sequence ID" value="KAK0163579.1"/>
    <property type="molecule type" value="Genomic_DNA"/>
</dbReference>
<reference evidence="2" key="1">
    <citation type="journal article" date="2023" name="bioRxiv">
        <title>Scaffold-level genome assemblies of two parasitoid biocontrol wasps reveal the parthenogenesis mechanism and an associated novel virus.</title>
        <authorList>
            <person name="Inwood S."/>
            <person name="Skelly J."/>
            <person name="Guhlin J."/>
            <person name="Harrop T."/>
            <person name="Goldson S."/>
            <person name="Dearden P."/>
        </authorList>
    </citation>
    <scope>NUCLEOTIDE SEQUENCE</scope>
    <source>
        <strain evidence="2">Lincoln</strain>
        <tissue evidence="2">Whole body</tissue>
    </source>
</reference>
<accession>A0AA39F649</accession>